<dbReference type="EMBL" id="KK807987">
    <property type="protein sequence ID" value="KFQ33444.1"/>
    <property type="molecule type" value="Genomic_DNA"/>
</dbReference>
<sequence>LPLANQSWGLQLSDTGCPGDRARCLSRAQTRLGREKPDFPLSRHVTISDLGAWVLGKPLCKVLPAPLLNQDLVYTKRFDHTDKGAAAIRKDRSCSVLCCGSALPCPAQLSAGRGFLAGSCQEFLAVTFRCPSVQLLKAADGDVGCCGARPVALQAWFRMSRAYASSSIHTRSSQSLL</sequence>
<evidence type="ECO:0000313" key="1">
    <source>
        <dbReference type="EMBL" id="KFQ33444.1"/>
    </source>
</evidence>
<protein>
    <submittedName>
        <fullName evidence="1">Uncharacterized protein</fullName>
    </submittedName>
</protein>
<evidence type="ECO:0000313" key="2">
    <source>
        <dbReference type="Proteomes" id="UP000053369"/>
    </source>
</evidence>
<dbReference type="Proteomes" id="UP000053369">
    <property type="component" value="Unassembled WGS sequence"/>
</dbReference>
<name>A0A091R2L5_9AVES</name>
<reference evidence="1 2" key="1">
    <citation type="submission" date="2014-04" db="EMBL/GenBank/DDBJ databases">
        <title>Genome evolution of avian class.</title>
        <authorList>
            <person name="Zhang G."/>
            <person name="Li C."/>
        </authorList>
    </citation>
    <scope>NUCLEOTIDE SEQUENCE [LARGE SCALE GENOMIC DNA]</scope>
    <source>
        <strain evidence="1">BGI_N332</strain>
    </source>
</reference>
<accession>A0A091R2L5</accession>
<proteinExistence type="predicted"/>
<feature type="non-terminal residue" evidence="1">
    <location>
        <position position="177"/>
    </location>
</feature>
<organism evidence="1 2">
    <name type="scientific">Mesitornis unicolor</name>
    <name type="common">brown roatelo</name>
    <dbReference type="NCBI Taxonomy" id="54374"/>
    <lineage>
        <taxon>Eukaryota</taxon>
        <taxon>Metazoa</taxon>
        <taxon>Chordata</taxon>
        <taxon>Craniata</taxon>
        <taxon>Vertebrata</taxon>
        <taxon>Euteleostomi</taxon>
        <taxon>Archelosauria</taxon>
        <taxon>Archosauria</taxon>
        <taxon>Dinosauria</taxon>
        <taxon>Saurischia</taxon>
        <taxon>Theropoda</taxon>
        <taxon>Coelurosauria</taxon>
        <taxon>Aves</taxon>
        <taxon>Neognathae</taxon>
        <taxon>Neoaves</taxon>
        <taxon>Columbimorphae</taxon>
        <taxon>Mesitornithiformes</taxon>
        <taxon>Mesitornithidae</taxon>
        <taxon>Mesitornis</taxon>
    </lineage>
</organism>
<dbReference type="AlphaFoldDB" id="A0A091R2L5"/>
<feature type="non-terminal residue" evidence="1">
    <location>
        <position position="1"/>
    </location>
</feature>
<keyword evidence="2" id="KW-1185">Reference proteome</keyword>
<gene>
    <name evidence="1" type="ORF">N332_01947</name>
</gene>